<organism evidence="2 3">
    <name type="scientific">Elongatibacter sediminis</name>
    <dbReference type="NCBI Taxonomy" id="3119006"/>
    <lineage>
        <taxon>Bacteria</taxon>
        <taxon>Pseudomonadati</taxon>
        <taxon>Pseudomonadota</taxon>
        <taxon>Gammaproteobacteria</taxon>
        <taxon>Chromatiales</taxon>
        <taxon>Wenzhouxiangellaceae</taxon>
        <taxon>Elongatibacter</taxon>
    </lineage>
</organism>
<feature type="transmembrane region" description="Helical" evidence="1">
    <location>
        <begin position="45"/>
        <end position="66"/>
    </location>
</feature>
<dbReference type="RefSeq" id="WP_354696718.1">
    <property type="nucleotide sequence ID" value="NZ_JAZHOG010000013.1"/>
</dbReference>
<sequence>MISISDAQRDMRFAYFNGATGAVTSATAWLIAAFVATFISATAGIVTLILGGMLIFPASILLCKIIGRPGKHSKSNPLAPLAIEGTFWMMLSIPVAIAAALYKVEWFFPAMLLFIGGRYFTFATLYGMKIYWAFGATLAASAVPLVVFEAPVVSGAYTGAFIEYVYGIAIFSAKPNAT</sequence>
<feature type="transmembrane region" description="Helical" evidence="1">
    <location>
        <begin position="78"/>
        <end position="100"/>
    </location>
</feature>
<accession>A0AAW9RPD1</accession>
<evidence type="ECO:0000313" key="3">
    <source>
        <dbReference type="Proteomes" id="UP001359886"/>
    </source>
</evidence>
<dbReference type="Pfam" id="PF22765">
    <property type="entry name" value="DUF7010"/>
    <property type="match status" value="1"/>
</dbReference>
<proteinExistence type="predicted"/>
<keyword evidence="1" id="KW-1133">Transmembrane helix</keyword>
<evidence type="ECO:0000313" key="2">
    <source>
        <dbReference type="EMBL" id="MEJ8569396.1"/>
    </source>
</evidence>
<evidence type="ECO:0000256" key="1">
    <source>
        <dbReference type="SAM" id="Phobius"/>
    </source>
</evidence>
<feature type="transmembrane region" description="Helical" evidence="1">
    <location>
        <begin position="106"/>
        <end position="123"/>
    </location>
</feature>
<dbReference type="InterPro" id="IPR053824">
    <property type="entry name" value="DUF7010"/>
</dbReference>
<comment type="caution">
    <text evidence="2">The sequence shown here is derived from an EMBL/GenBank/DDBJ whole genome shotgun (WGS) entry which is preliminary data.</text>
</comment>
<keyword evidence="1" id="KW-0472">Membrane</keyword>
<keyword evidence="3" id="KW-1185">Reference proteome</keyword>
<dbReference type="AlphaFoldDB" id="A0AAW9RPD1"/>
<protein>
    <submittedName>
        <fullName evidence="2">Uncharacterized protein</fullName>
    </submittedName>
</protein>
<keyword evidence="1" id="KW-0812">Transmembrane</keyword>
<gene>
    <name evidence="2" type="ORF">V3330_17350</name>
</gene>
<feature type="transmembrane region" description="Helical" evidence="1">
    <location>
        <begin position="12"/>
        <end position="39"/>
    </location>
</feature>
<dbReference type="EMBL" id="JAZHOG010000013">
    <property type="protein sequence ID" value="MEJ8569396.1"/>
    <property type="molecule type" value="Genomic_DNA"/>
</dbReference>
<feature type="transmembrane region" description="Helical" evidence="1">
    <location>
        <begin position="154"/>
        <end position="173"/>
    </location>
</feature>
<feature type="transmembrane region" description="Helical" evidence="1">
    <location>
        <begin position="130"/>
        <end position="148"/>
    </location>
</feature>
<name>A0AAW9RPD1_9GAMM</name>
<dbReference type="Proteomes" id="UP001359886">
    <property type="component" value="Unassembled WGS sequence"/>
</dbReference>
<reference evidence="2 3" key="1">
    <citation type="submission" date="2024-02" db="EMBL/GenBank/DDBJ databases">
        <title>A novel Wenzhouxiangellaceae bacterium, isolated from coastal sediments.</title>
        <authorList>
            <person name="Du Z.-J."/>
            <person name="Ye Y.-Q."/>
            <person name="Zhang X.-Y."/>
        </authorList>
    </citation>
    <scope>NUCLEOTIDE SEQUENCE [LARGE SCALE GENOMIC DNA]</scope>
    <source>
        <strain evidence="2 3">CH-27</strain>
    </source>
</reference>